<dbReference type="RefSeq" id="WP_012034666.1">
    <property type="nucleotide sequence ID" value="NC_009464.1"/>
</dbReference>
<dbReference type="PANTHER" id="PTHR11845:SF13">
    <property type="entry name" value="5'-DEOXYNUCLEOTIDASE HDDC2"/>
    <property type="match status" value="1"/>
</dbReference>
<keyword evidence="6" id="KW-0479">Metal-binding</keyword>
<dbReference type="eggNOG" id="arCOG04311">
    <property type="taxonomic scope" value="Archaea"/>
</dbReference>
<sequence>MTSDRLRKQIDFIVEIDRLKQVIRQTYLMDSSRQENSAEHSWHFAVMAMLLAEHTDEPVDVFKAVKMALIHDVVEVDVGDIFVYDQERMAEKEAREKEAAKRLFGLLPPDQAEEYRALWEEFEARETPEARYAAAIDRLQPVLHNYYTHGKAWNAHGVKAESVLKVNRRIGNSSTELWGFAKEIIEESIRKGYLKQ</sequence>
<protein>
    <recommendedName>
        <fullName evidence="5">5'-deoxynucleotidase</fullName>
        <ecNumber evidence="5">3.1.3.89</ecNumber>
    </recommendedName>
</protein>
<evidence type="ECO:0000259" key="8">
    <source>
        <dbReference type="SMART" id="SM00471"/>
    </source>
</evidence>
<dbReference type="GO" id="GO:0002953">
    <property type="term" value="F:5'-deoxynucleotidase activity"/>
    <property type="evidence" value="ECO:0007669"/>
    <property type="project" value="UniProtKB-EC"/>
</dbReference>
<dbReference type="InterPro" id="IPR006674">
    <property type="entry name" value="HD_domain"/>
</dbReference>
<evidence type="ECO:0000256" key="6">
    <source>
        <dbReference type="ARBA" id="ARBA00022723"/>
    </source>
</evidence>
<dbReference type="GO" id="GO:0046872">
    <property type="term" value="F:metal ion binding"/>
    <property type="evidence" value="ECO:0007669"/>
    <property type="project" value="UniProtKB-KW"/>
</dbReference>
<proteinExistence type="predicted"/>
<dbReference type="InterPro" id="IPR003607">
    <property type="entry name" value="HD/PDEase_dom"/>
</dbReference>
<keyword evidence="7" id="KW-0378">Hydrolase</keyword>
<dbReference type="SUPFAM" id="SSF109604">
    <property type="entry name" value="HD-domain/PDEase-like"/>
    <property type="match status" value="1"/>
</dbReference>
<name>Q0W115_METAR</name>
<comment type="subunit">
    <text evidence="4">Homodimer.</text>
</comment>
<dbReference type="KEGG" id="rci:RRC173"/>
<comment type="cofactor">
    <cofactor evidence="3">
        <name>Co(2+)</name>
        <dbReference type="ChEBI" id="CHEBI:48828"/>
    </cofactor>
</comment>
<dbReference type="Proteomes" id="UP000000663">
    <property type="component" value="Chromosome"/>
</dbReference>
<evidence type="ECO:0000313" key="10">
    <source>
        <dbReference type="Proteomes" id="UP000000663"/>
    </source>
</evidence>
<dbReference type="STRING" id="351160.RRC173"/>
<evidence type="ECO:0000256" key="4">
    <source>
        <dbReference type="ARBA" id="ARBA00011738"/>
    </source>
</evidence>
<evidence type="ECO:0000256" key="1">
    <source>
        <dbReference type="ARBA" id="ARBA00001638"/>
    </source>
</evidence>
<dbReference type="AlphaFoldDB" id="Q0W115"/>
<dbReference type="InterPro" id="IPR039356">
    <property type="entry name" value="YfbR/HDDC2"/>
</dbReference>
<comment type="catalytic activity">
    <reaction evidence="1">
        <text>a 2'-deoxyribonucleoside 5'-phosphate + H2O = a 2'-deoxyribonucleoside + phosphate</text>
        <dbReference type="Rhea" id="RHEA:36167"/>
        <dbReference type="ChEBI" id="CHEBI:15377"/>
        <dbReference type="ChEBI" id="CHEBI:18274"/>
        <dbReference type="ChEBI" id="CHEBI:43474"/>
        <dbReference type="ChEBI" id="CHEBI:65317"/>
        <dbReference type="EC" id="3.1.3.89"/>
    </reaction>
</comment>
<gene>
    <name evidence="9" type="ORF">RRC173</name>
</gene>
<dbReference type="Pfam" id="PF13023">
    <property type="entry name" value="HD_3"/>
    <property type="match status" value="1"/>
</dbReference>
<evidence type="ECO:0000256" key="2">
    <source>
        <dbReference type="ARBA" id="ARBA00001936"/>
    </source>
</evidence>
<dbReference type="OrthoDB" id="46088at2157"/>
<dbReference type="EMBL" id="AM114193">
    <property type="protein sequence ID" value="CAJ37928.1"/>
    <property type="molecule type" value="Genomic_DNA"/>
</dbReference>
<dbReference type="GeneID" id="5145777"/>
<comment type="cofactor">
    <cofactor evidence="2">
        <name>Mn(2+)</name>
        <dbReference type="ChEBI" id="CHEBI:29035"/>
    </cofactor>
</comment>
<accession>Q0W115</accession>
<evidence type="ECO:0000256" key="3">
    <source>
        <dbReference type="ARBA" id="ARBA00001941"/>
    </source>
</evidence>
<evidence type="ECO:0000313" key="9">
    <source>
        <dbReference type="EMBL" id="CAJ37928.1"/>
    </source>
</evidence>
<organism evidence="9 10">
    <name type="scientific">Methanocella arvoryzae (strain DSM 22066 / NBRC 105507 / MRE50)</name>
    <dbReference type="NCBI Taxonomy" id="351160"/>
    <lineage>
        <taxon>Archaea</taxon>
        <taxon>Methanobacteriati</taxon>
        <taxon>Methanobacteriota</taxon>
        <taxon>Stenosarchaea group</taxon>
        <taxon>Methanomicrobia</taxon>
        <taxon>Methanocellales</taxon>
        <taxon>Methanocellaceae</taxon>
        <taxon>Methanocella</taxon>
    </lineage>
</organism>
<dbReference type="PATRIC" id="fig|351160.9.peg.355"/>
<feature type="domain" description="HD/PDEase" evidence="8">
    <location>
        <begin position="33"/>
        <end position="151"/>
    </location>
</feature>
<reference evidence="9 10" key="1">
    <citation type="journal article" date="2006" name="Science">
        <title>Genome of rice cluster I archaea -- the key methane producers in the rice rhizosphere.</title>
        <authorList>
            <person name="Erkel C."/>
            <person name="Kube M."/>
            <person name="Reinhardt R."/>
            <person name="Liesack W."/>
        </authorList>
    </citation>
    <scope>NUCLEOTIDE SEQUENCE [LARGE SCALE GENOMIC DNA]</scope>
    <source>
        <strain evidence="10">DSM 22066 / NBRC 105507 / MRE50</strain>
    </source>
</reference>
<evidence type="ECO:0000256" key="7">
    <source>
        <dbReference type="ARBA" id="ARBA00022801"/>
    </source>
</evidence>
<dbReference type="EC" id="3.1.3.89" evidence="5"/>
<dbReference type="GO" id="GO:0005737">
    <property type="term" value="C:cytoplasm"/>
    <property type="evidence" value="ECO:0007669"/>
    <property type="project" value="TreeGrafter"/>
</dbReference>
<dbReference type="SMART" id="SM00471">
    <property type="entry name" value="HDc"/>
    <property type="match status" value="1"/>
</dbReference>
<dbReference type="Gene3D" id="1.10.3210.10">
    <property type="entry name" value="Hypothetical protein af1432"/>
    <property type="match status" value="1"/>
</dbReference>
<dbReference type="PANTHER" id="PTHR11845">
    <property type="entry name" value="5'-DEOXYNUCLEOTIDASE HDDC2"/>
    <property type="match status" value="1"/>
</dbReference>
<keyword evidence="10" id="KW-1185">Reference proteome</keyword>
<evidence type="ECO:0000256" key="5">
    <source>
        <dbReference type="ARBA" id="ARBA00012964"/>
    </source>
</evidence>